<feature type="region of interest" description="Disordered" evidence="1">
    <location>
        <begin position="258"/>
        <end position="287"/>
    </location>
</feature>
<protein>
    <submittedName>
        <fullName evidence="3">Uncharacterized protein</fullName>
    </submittedName>
</protein>
<dbReference type="AlphaFoldDB" id="A0A6G1I128"/>
<dbReference type="Proteomes" id="UP000799640">
    <property type="component" value="Unassembled WGS sequence"/>
</dbReference>
<proteinExistence type="predicted"/>
<evidence type="ECO:0000313" key="4">
    <source>
        <dbReference type="Proteomes" id="UP000799640"/>
    </source>
</evidence>
<evidence type="ECO:0000256" key="2">
    <source>
        <dbReference type="SAM" id="SignalP"/>
    </source>
</evidence>
<evidence type="ECO:0000313" key="3">
    <source>
        <dbReference type="EMBL" id="KAF2401685.1"/>
    </source>
</evidence>
<evidence type="ECO:0000256" key="1">
    <source>
        <dbReference type="SAM" id="MobiDB-lite"/>
    </source>
</evidence>
<sequence length="353" mass="35625">MMRSSILAAAAVSIVGVLADSHNNSSSIALASSPSISASTTSVDPSKPCKGWNVLVTPAVVSYPSDVVEYSSTLTATVIPHITEYADGSRHTSWTTVMVAPNATTTIPYSSPKNEPLVWTEYGYTLTYPNTYIAFSDVRGGPNILPPATSAPSVVFRPGATCAQNITSVSLQATSTFLFPLATADPAHTTAAASSLLAVLNDTPGVLSQFNGTNMKDCTLSIDGTRTVKLAPITAAAVTKVSVAVLQQTAQAVITRVSDTAPSDGKDKPADAQDAGAKDQASPAAAAAPTSVGLGDLIASALGMARPVADAPAPTNGVKIGSETYALAPAPNGAVAFGSYTLPAGAATSINAA</sequence>
<reference evidence="3" key="1">
    <citation type="journal article" date="2020" name="Stud. Mycol.">
        <title>101 Dothideomycetes genomes: a test case for predicting lifestyles and emergence of pathogens.</title>
        <authorList>
            <person name="Haridas S."/>
            <person name="Albert R."/>
            <person name="Binder M."/>
            <person name="Bloem J."/>
            <person name="Labutti K."/>
            <person name="Salamov A."/>
            <person name="Andreopoulos B."/>
            <person name="Baker S."/>
            <person name="Barry K."/>
            <person name="Bills G."/>
            <person name="Bluhm B."/>
            <person name="Cannon C."/>
            <person name="Castanera R."/>
            <person name="Culley D."/>
            <person name="Daum C."/>
            <person name="Ezra D."/>
            <person name="Gonzalez J."/>
            <person name="Henrissat B."/>
            <person name="Kuo A."/>
            <person name="Liang C."/>
            <person name="Lipzen A."/>
            <person name="Lutzoni F."/>
            <person name="Magnuson J."/>
            <person name="Mondo S."/>
            <person name="Nolan M."/>
            <person name="Ohm R."/>
            <person name="Pangilinan J."/>
            <person name="Park H.-J."/>
            <person name="Ramirez L."/>
            <person name="Alfaro M."/>
            <person name="Sun H."/>
            <person name="Tritt A."/>
            <person name="Yoshinaga Y."/>
            <person name="Zwiers L.-H."/>
            <person name="Turgeon B."/>
            <person name="Goodwin S."/>
            <person name="Spatafora J."/>
            <person name="Crous P."/>
            <person name="Grigoriev I."/>
        </authorList>
    </citation>
    <scope>NUCLEOTIDE SEQUENCE</scope>
    <source>
        <strain evidence="3">CBS 262.69</strain>
    </source>
</reference>
<dbReference type="EMBL" id="ML996692">
    <property type="protein sequence ID" value="KAF2401685.1"/>
    <property type="molecule type" value="Genomic_DNA"/>
</dbReference>
<accession>A0A6G1I128</accession>
<organism evidence="3 4">
    <name type="scientific">Trichodelitschia bisporula</name>
    <dbReference type="NCBI Taxonomy" id="703511"/>
    <lineage>
        <taxon>Eukaryota</taxon>
        <taxon>Fungi</taxon>
        <taxon>Dikarya</taxon>
        <taxon>Ascomycota</taxon>
        <taxon>Pezizomycotina</taxon>
        <taxon>Dothideomycetes</taxon>
        <taxon>Dothideomycetes incertae sedis</taxon>
        <taxon>Phaeotrichales</taxon>
        <taxon>Phaeotrichaceae</taxon>
        <taxon>Trichodelitschia</taxon>
    </lineage>
</organism>
<feature type="signal peptide" evidence="2">
    <location>
        <begin position="1"/>
        <end position="19"/>
    </location>
</feature>
<keyword evidence="2" id="KW-0732">Signal</keyword>
<name>A0A6G1I128_9PEZI</name>
<dbReference type="OrthoDB" id="3937295at2759"/>
<feature type="compositionally biased region" description="Low complexity" evidence="1">
    <location>
        <begin position="272"/>
        <end position="287"/>
    </location>
</feature>
<gene>
    <name evidence="3" type="ORF">EJ06DRAFT_355070</name>
</gene>
<keyword evidence="4" id="KW-1185">Reference proteome</keyword>
<feature type="chain" id="PRO_5026298683" evidence="2">
    <location>
        <begin position="20"/>
        <end position="353"/>
    </location>
</feature>